<proteinExistence type="inferred from homology"/>
<dbReference type="InterPro" id="IPR013094">
    <property type="entry name" value="AB_hydrolase_3"/>
</dbReference>
<dbReference type="PANTHER" id="PTHR23024:SF211">
    <property type="entry name" value="B1065G12.16 PROTEIN"/>
    <property type="match status" value="1"/>
</dbReference>
<dbReference type="AlphaFoldDB" id="A0A0E0LAH4"/>
<dbReference type="HOGENOM" id="CLU_693331_0_0_1"/>
<keyword evidence="2" id="KW-0378">Hydrolase</keyword>
<dbReference type="GO" id="GO:0016787">
    <property type="term" value="F:hydrolase activity"/>
    <property type="evidence" value="ECO:0007669"/>
    <property type="project" value="UniProtKB-KW"/>
</dbReference>
<evidence type="ECO:0000313" key="5">
    <source>
        <dbReference type="EnsemblPlants" id="OPUNC06G10560.1"/>
    </source>
</evidence>
<dbReference type="InterPro" id="IPR050466">
    <property type="entry name" value="Carboxylest/Gibb_receptor"/>
</dbReference>
<reference evidence="5" key="2">
    <citation type="submission" date="2018-05" db="EMBL/GenBank/DDBJ databases">
        <title>OpunRS2 (Oryza punctata Reference Sequence Version 2).</title>
        <authorList>
            <person name="Zhang J."/>
            <person name="Kudrna D."/>
            <person name="Lee S."/>
            <person name="Talag J."/>
            <person name="Welchert J."/>
            <person name="Wing R.A."/>
        </authorList>
    </citation>
    <scope>NUCLEOTIDE SEQUENCE [LARGE SCALE GENOMIC DNA]</scope>
</reference>
<comment type="similarity">
    <text evidence="1">Belongs to the 'GDXG' lipolytic enzyme family.</text>
</comment>
<dbReference type="Proteomes" id="UP000026962">
    <property type="component" value="Chromosome 6"/>
</dbReference>
<keyword evidence="6" id="KW-1185">Reference proteome</keyword>
<reference evidence="5" key="1">
    <citation type="submission" date="2015-04" db="UniProtKB">
        <authorList>
            <consortium name="EnsemblPlants"/>
        </authorList>
    </citation>
    <scope>IDENTIFICATION</scope>
</reference>
<protein>
    <recommendedName>
        <fullName evidence="4">Alpha/beta hydrolase fold-3 domain-containing protein</fullName>
    </recommendedName>
</protein>
<evidence type="ECO:0000256" key="3">
    <source>
        <dbReference type="SAM" id="MobiDB-lite"/>
    </source>
</evidence>
<dbReference type="PROSITE" id="PS01173">
    <property type="entry name" value="LIPASE_GDXG_HIS"/>
    <property type="match status" value="1"/>
</dbReference>
<dbReference type="STRING" id="4537.A0A0E0LAH4"/>
<dbReference type="Gene3D" id="3.40.50.1820">
    <property type="entry name" value="alpha/beta hydrolase"/>
    <property type="match status" value="1"/>
</dbReference>
<feature type="region of interest" description="Disordered" evidence="3">
    <location>
        <begin position="302"/>
        <end position="349"/>
    </location>
</feature>
<evidence type="ECO:0000313" key="6">
    <source>
        <dbReference type="Proteomes" id="UP000026962"/>
    </source>
</evidence>
<organism evidence="5">
    <name type="scientific">Oryza punctata</name>
    <name type="common">Red rice</name>
    <dbReference type="NCBI Taxonomy" id="4537"/>
    <lineage>
        <taxon>Eukaryota</taxon>
        <taxon>Viridiplantae</taxon>
        <taxon>Streptophyta</taxon>
        <taxon>Embryophyta</taxon>
        <taxon>Tracheophyta</taxon>
        <taxon>Spermatophyta</taxon>
        <taxon>Magnoliopsida</taxon>
        <taxon>Liliopsida</taxon>
        <taxon>Poales</taxon>
        <taxon>Poaceae</taxon>
        <taxon>BOP clade</taxon>
        <taxon>Oryzoideae</taxon>
        <taxon>Oryzeae</taxon>
        <taxon>Oryzinae</taxon>
        <taxon>Oryza</taxon>
    </lineage>
</organism>
<dbReference type="InterPro" id="IPR002168">
    <property type="entry name" value="Lipase_GDXG_HIS_AS"/>
</dbReference>
<feature type="domain" description="Alpha/beta hydrolase fold-3" evidence="4">
    <location>
        <begin position="218"/>
        <end position="279"/>
    </location>
</feature>
<dbReference type="Pfam" id="PF07859">
    <property type="entry name" value="Abhydrolase_3"/>
    <property type="match status" value="1"/>
</dbReference>
<evidence type="ECO:0000256" key="2">
    <source>
        <dbReference type="ARBA" id="ARBA00022801"/>
    </source>
</evidence>
<accession>A0A0E0LAH4</accession>
<evidence type="ECO:0000256" key="1">
    <source>
        <dbReference type="ARBA" id="ARBA00010515"/>
    </source>
</evidence>
<feature type="region of interest" description="Disordered" evidence="3">
    <location>
        <begin position="1"/>
        <end position="62"/>
    </location>
</feature>
<evidence type="ECO:0000259" key="4">
    <source>
        <dbReference type="Pfam" id="PF07859"/>
    </source>
</evidence>
<sequence>MEEEEPPAEQQPLLPRRRQRPSTLLPPVGSGGPCSLGQRRWQSLHPPPSAAVVPDPRHQSRRQPLLPLPAAAALTPSASHSCSPCSHSSYCLHHRQQQQFLLLPPSLTAAAGTEDDAAAFGVSCRTDEATTPSNPTFSVADGVASEDLHIDPNSSLSVRIILPTSPPHPHNLGFHPRHASEPPPATTNGGSAPYKRYLPQAISSPHIAASTRWRLPIIVQFHGGGFVFGSNSSATNDAFCRRVTKLYDAIIVAVGYMLATKSRYLIAFDGGVRVLRLVAVWTHLLSPRAPTADTLPFSCVDTDRRTSSSPRPAGLLPTHRPAQMKRRVRGGRERRGERQELPHTLTGATAPFSPLESAVLFLPVSPGSLRFFTDALCGDFTFFKSEPYKNNPSIIHHR</sequence>
<dbReference type="SUPFAM" id="SSF53474">
    <property type="entry name" value="alpha/beta-Hydrolases"/>
    <property type="match status" value="1"/>
</dbReference>
<dbReference type="PANTHER" id="PTHR23024">
    <property type="entry name" value="ARYLACETAMIDE DEACETYLASE"/>
    <property type="match status" value="1"/>
</dbReference>
<dbReference type="InterPro" id="IPR029058">
    <property type="entry name" value="AB_hydrolase_fold"/>
</dbReference>
<dbReference type="EnsemblPlants" id="OPUNC06G10560.1">
    <property type="protein sequence ID" value="OPUNC06G10560.1"/>
    <property type="gene ID" value="OPUNC06G10560"/>
</dbReference>
<dbReference type="eggNOG" id="KOG1515">
    <property type="taxonomic scope" value="Eukaryota"/>
</dbReference>
<dbReference type="Gramene" id="OPUNC06G10560.1">
    <property type="protein sequence ID" value="OPUNC06G10560.1"/>
    <property type="gene ID" value="OPUNC06G10560"/>
</dbReference>
<name>A0A0E0LAH4_ORYPU</name>
<feature type="compositionally biased region" description="Basic and acidic residues" evidence="3">
    <location>
        <begin position="330"/>
        <end position="341"/>
    </location>
</feature>